<dbReference type="NCBIfam" id="TIGR01297">
    <property type="entry name" value="CDF"/>
    <property type="match status" value="1"/>
</dbReference>
<feature type="transmembrane region" description="Helical" evidence="7">
    <location>
        <begin position="111"/>
        <end position="133"/>
    </location>
</feature>
<evidence type="ECO:0000313" key="10">
    <source>
        <dbReference type="EMBL" id="MFC0216626.1"/>
    </source>
</evidence>
<keyword evidence="11" id="KW-1185">Reference proteome</keyword>
<dbReference type="EMBL" id="JBHLWN010000124">
    <property type="protein sequence ID" value="MFC0216626.1"/>
    <property type="molecule type" value="Genomic_DNA"/>
</dbReference>
<comment type="caution">
    <text evidence="10">The sequence shown here is derived from an EMBL/GenBank/DDBJ whole genome shotgun (WGS) entry which is preliminary data.</text>
</comment>
<keyword evidence="4 7" id="KW-0812">Transmembrane</keyword>
<dbReference type="Gene3D" id="1.20.1510.10">
    <property type="entry name" value="Cation efflux protein transmembrane domain"/>
    <property type="match status" value="1"/>
</dbReference>
<gene>
    <name evidence="10" type="ORF">ACFFK0_29955</name>
</gene>
<evidence type="ECO:0000256" key="3">
    <source>
        <dbReference type="ARBA" id="ARBA00022448"/>
    </source>
</evidence>
<evidence type="ECO:0000256" key="4">
    <source>
        <dbReference type="ARBA" id="ARBA00022692"/>
    </source>
</evidence>
<keyword evidence="5 7" id="KW-1133">Transmembrane helix</keyword>
<dbReference type="SUPFAM" id="SSF161111">
    <property type="entry name" value="Cation efflux protein transmembrane domain-like"/>
    <property type="match status" value="1"/>
</dbReference>
<feature type="domain" description="Cation efflux protein cytoplasmic" evidence="9">
    <location>
        <begin position="227"/>
        <end position="293"/>
    </location>
</feature>
<dbReference type="PANTHER" id="PTHR43840">
    <property type="entry name" value="MITOCHONDRIAL METAL TRANSPORTER 1-RELATED"/>
    <property type="match status" value="1"/>
</dbReference>
<dbReference type="InterPro" id="IPR036837">
    <property type="entry name" value="Cation_efflux_CTD_sf"/>
</dbReference>
<organism evidence="10 11">
    <name type="scientific">Paenibacillus chartarius</name>
    <dbReference type="NCBI Taxonomy" id="747481"/>
    <lineage>
        <taxon>Bacteria</taxon>
        <taxon>Bacillati</taxon>
        <taxon>Bacillota</taxon>
        <taxon>Bacilli</taxon>
        <taxon>Bacillales</taxon>
        <taxon>Paenibacillaceae</taxon>
        <taxon>Paenibacillus</taxon>
    </lineage>
</organism>
<dbReference type="InterPro" id="IPR027470">
    <property type="entry name" value="Cation_efflux_CTD"/>
</dbReference>
<dbReference type="SUPFAM" id="SSF160240">
    <property type="entry name" value="Cation efflux protein cytoplasmic domain-like"/>
    <property type="match status" value="1"/>
</dbReference>
<dbReference type="PANTHER" id="PTHR43840:SF15">
    <property type="entry name" value="MITOCHONDRIAL METAL TRANSPORTER 1-RELATED"/>
    <property type="match status" value="1"/>
</dbReference>
<dbReference type="InterPro" id="IPR002524">
    <property type="entry name" value="Cation_efflux"/>
</dbReference>
<evidence type="ECO:0000259" key="9">
    <source>
        <dbReference type="Pfam" id="PF16916"/>
    </source>
</evidence>
<reference evidence="10 11" key="1">
    <citation type="submission" date="2024-09" db="EMBL/GenBank/DDBJ databases">
        <authorList>
            <person name="Sun Q."/>
            <person name="Mori K."/>
        </authorList>
    </citation>
    <scope>NUCLEOTIDE SEQUENCE [LARGE SCALE GENOMIC DNA]</scope>
    <source>
        <strain evidence="10 11">CCM 7759</strain>
    </source>
</reference>
<dbReference type="Gene3D" id="3.30.70.1350">
    <property type="entry name" value="Cation efflux protein, cytoplasmic domain"/>
    <property type="match status" value="1"/>
</dbReference>
<feature type="transmembrane region" description="Helical" evidence="7">
    <location>
        <begin position="80"/>
        <end position="99"/>
    </location>
</feature>
<comment type="subcellular location">
    <subcellularLocation>
        <location evidence="1">Membrane</location>
        <topology evidence="1">Multi-pass membrane protein</topology>
    </subcellularLocation>
</comment>
<protein>
    <submittedName>
        <fullName evidence="10">Cation diffusion facilitator family transporter</fullName>
    </submittedName>
</protein>
<dbReference type="InterPro" id="IPR058533">
    <property type="entry name" value="Cation_efflux_TM"/>
</dbReference>
<dbReference type="Proteomes" id="UP001589776">
    <property type="component" value="Unassembled WGS sequence"/>
</dbReference>
<comment type="similarity">
    <text evidence="2">Belongs to the cation diffusion facilitator (CDF) transporter (TC 2.A.4) family.</text>
</comment>
<evidence type="ECO:0000256" key="5">
    <source>
        <dbReference type="ARBA" id="ARBA00022989"/>
    </source>
</evidence>
<sequence length="304" mass="33034">MMSADNTRSLFAVWISLISNIILTALKLAVGFLFQSEVLLADGVHNAGDIVATAAALGSMKISKRPADEDHPYGHGKAEVLGSGFVAMILVLAALYIGYHSIVVFFAEPAAASYIALAAALLSLVWKYALYVYTIRIGRRCNSKGLIATAHDHLADVYASLAAVIGIGMSLLGEAYHIHWLLYGDPVAGIIVAVLVLKLGVEMGKESFDILMEKAVDPERLSGYAVIIASVAGVKRIDRLRAREHGHYILVDVRVSVPGELTIQEGHDISRQIKHSIMMQNPDVDEVLIHLNPWYAPGMEPERR</sequence>
<keyword evidence="3" id="KW-0813">Transport</keyword>
<dbReference type="Pfam" id="PF16916">
    <property type="entry name" value="ZT_dimer"/>
    <property type="match status" value="1"/>
</dbReference>
<dbReference type="InterPro" id="IPR050291">
    <property type="entry name" value="CDF_Transporter"/>
</dbReference>
<evidence type="ECO:0000313" key="11">
    <source>
        <dbReference type="Proteomes" id="UP001589776"/>
    </source>
</evidence>
<evidence type="ECO:0000256" key="6">
    <source>
        <dbReference type="ARBA" id="ARBA00023136"/>
    </source>
</evidence>
<dbReference type="InterPro" id="IPR027469">
    <property type="entry name" value="Cation_efflux_TMD_sf"/>
</dbReference>
<dbReference type="Pfam" id="PF01545">
    <property type="entry name" value="Cation_efflux"/>
    <property type="match status" value="1"/>
</dbReference>
<feature type="domain" description="Cation efflux protein transmembrane" evidence="8">
    <location>
        <begin position="13"/>
        <end position="212"/>
    </location>
</feature>
<evidence type="ECO:0000259" key="8">
    <source>
        <dbReference type="Pfam" id="PF01545"/>
    </source>
</evidence>
<feature type="transmembrane region" description="Helical" evidence="7">
    <location>
        <begin position="154"/>
        <end position="172"/>
    </location>
</feature>
<keyword evidence="6 7" id="KW-0472">Membrane</keyword>
<feature type="transmembrane region" description="Helical" evidence="7">
    <location>
        <begin position="178"/>
        <end position="197"/>
    </location>
</feature>
<evidence type="ECO:0000256" key="7">
    <source>
        <dbReference type="SAM" id="Phobius"/>
    </source>
</evidence>
<accession>A0ABV6DVE5</accession>
<proteinExistence type="inferred from homology"/>
<dbReference type="RefSeq" id="WP_377475001.1">
    <property type="nucleotide sequence ID" value="NZ_JBHLWN010000124.1"/>
</dbReference>
<name>A0ABV6DVE5_9BACL</name>
<evidence type="ECO:0000256" key="1">
    <source>
        <dbReference type="ARBA" id="ARBA00004141"/>
    </source>
</evidence>
<feature type="transmembrane region" description="Helical" evidence="7">
    <location>
        <begin position="12"/>
        <end position="34"/>
    </location>
</feature>
<evidence type="ECO:0000256" key="2">
    <source>
        <dbReference type="ARBA" id="ARBA00008114"/>
    </source>
</evidence>